<feature type="domain" description="Peptidase M28" evidence="1">
    <location>
        <begin position="73"/>
        <end position="314"/>
    </location>
</feature>
<dbReference type="PANTHER" id="PTHR12147:SF26">
    <property type="entry name" value="PEPTIDASE M28 DOMAIN-CONTAINING PROTEIN"/>
    <property type="match status" value="1"/>
</dbReference>
<dbReference type="GO" id="GO:0006508">
    <property type="term" value="P:proteolysis"/>
    <property type="evidence" value="ECO:0007669"/>
    <property type="project" value="InterPro"/>
</dbReference>
<sequence>MLLSHTTFANDYAWEQLTIMTDPTKGIGARKAGSVEEKKTADWIASEWTKQGYQPEMLTFDFELDKKKLQSQNVQITIQGESDKVLLIGAHYDTKGEDKGSLGATDNGSGVVALLAVSKALEGKTLPYTLKLVAFGAEEYGLNGSKAYVQDKNATENMIGMINLDTIIGGDKLYVHSAHSEPYKCDYVPAVNYNGSSEIRTALKTVSDKLFGDNAHQLHPTFEGYPEGETGGWSDHAPFACIGVPIAYLEATNFAINGEDGNDGYSQTTHGDLWTCFNEAELAPCDREKEEDWGKIWHTRFDRLDELNPRFENRLKTQLDQNIQVLTNFAMQANNWM</sequence>
<reference evidence="2 3" key="1">
    <citation type="journal article" date="2014" name="PLoS ONE">
        <title>Grimontia indica AK16(T), sp. nov., Isolated from a Seawater Sample Reports the Presence of Pathogenic Genes Similar to Vibrio Genus.</title>
        <authorList>
            <person name="Singh A."/>
            <person name="Vaidya B."/>
            <person name="Khatri I."/>
            <person name="Srinivas T.N."/>
            <person name="Subramanian S."/>
            <person name="Korpole S."/>
            <person name="Pinnaka A.K."/>
        </authorList>
    </citation>
    <scope>NUCLEOTIDE SEQUENCE [LARGE SCALE GENOMIC DNA]</scope>
    <source>
        <strain evidence="2 3">AK16</strain>
    </source>
</reference>
<dbReference type="InterPro" id="IPR045175">
    <property type="entry name" value="M28_fam"/>
</dbReference>
<dbReference type="SUPFAM" id="SSF53187">
    <property type="entry name" value="Zn-dependent exopeptidases"/>
    <property type="match status" value="1"/>
</dbReference>
<keyword evidence="2" id="KW-0378">Hydrolase</keyword>
<dbReference type="Pfam" id="PF04389">
    <property type="entry name" value="Peptidase_M28"/>
    <property type="match status" value="1"/>
</dbReference>
<keyword evidence="3" id="KW-1185">Reference proteome</keyword>
<dbReference type="GO" id="GO:0004177">
    <property type="term" value="F:aminopeptidase activity"/>
    <property type="evidence" value="ECO:0007669"/>
    <property type="project" value="UniProtKB-KW"/>
</dbReference>
<protein>
    <submittedName>
        <fullName evidence="2">Aminopeptidase Y (Arg, Lys, Leu preference)</fullName>
    </submittedName>
</protein>
<dbReference type="PANTHER" id="PTHR12147">
    <property type="entry name" value="METALLOPEPTIDASE M28 FAMILY MEMBER"/>
    <property type="match status" value="1"/>
</dbReference>
<comment type="caution">
    <text evidence="2">The sequence shown here is derived from an EMBL/GenBank/DDBJ whole genome shotgun (WGS) entry which is preliminary data.</text>
</comment>
<dbReference type="Proteomes" id="UP000011223">
    <property type="component" value="Unassembled WGS sequence"/>
</dbReference>
<dbReference type="GO" id="GO:0008235">
    <property type="term" value="F:metalloexopeptidase activity"/>
    <property type="evidence" value="ECO:0007669"/>
    <property type="project" value="InterPro"/>
</dbReference>
<dbReference type="EMBL" id="ANFM02000067">
    <property type="protein sequence ID" value="EOD77204.1"/>
    <property type="molecule type" value="Genomic_DNA"/>
</dbReference>
<evidence type="ECO:0000313" key="2">
    <source>
        <dbReference type="EMBL" id="EOD77204.1"/>
    </source>
</evidence>
<dbReference type="eggNOG" id="COG2234">
    <property type="taxonomic scope" value="Bacteria"/>
</dbReference>
<dbReference type="Gene3D" id="3.40.630.10">
    <property type="entry name" value="Zn peptidases"/>
    <property type="match status" value="1"/>
</dbReference>
<evidence type="ECO:0000259" key="1">
    <source>
        <dbReference type="Pfam" id="PF04389"/>
    </source>
</evidence>
<gene>
    <name evidence="2" type="ORF">D515_04502</name>
</gene>
<keyword evidence="2" id="KW-0645">Protease</keyword>
<dbReference type="AlphaFoldDB" id="R1GM73"/>
<proteinExistence type="predicted"/>
<keyword evidence="2" id="KW-0031">Aminopeptidase</keyword>
<name>R1GM73_9GAMM</name>
<accession>R1GM73</accession>
<organism evidence="2 3">
    <name type="scientific">Grimontia indica</name>
    <dbReference type="NCBI Taxonomy" id="1056512"/>
    <lineage>
        <taxon>Bacteria</taxon>
        <taxon>Pseudomonadati</taxon>
        <taxon>Pseudomonadota</taxon>
        <taxon>Gammaproteobacteria</taxon>
        <taxon>Vibrionales</taxon>
        <taxon>Vibrionaceae</taxon>
        <taxon>Grimontia</taxon>
    </lineage>
</organism>
<evidence type="ECO:0000313" key="3">
    <source>
        <dbReference type="Proteomes" id="UP000011223"/>
    </source>
</evidence>
<dbReference type="InterPro" id="IPR007484">
    <property type="entry name" value="Peptidase_M28"/>
</dbReference>